<reference evidence="1 2" key="1">
    <citation type="submission" date="2015-10" db="EMBL/GenBank/DDBJ databases">
        <title>Genome analyses suggest a sexual origin of heterokaryosis in a supposedly ancient asexual fungus.</title>
        <authorList>
            <person name="Ropars J."/>
            <person name="Sedzielewska K."/>
            <person name="Noel J."/>
            <person name="Charron P."/>
            <person name="Farinelli L."/>
            <person name="Marton T."/>
            <person name="Kruger M."/>
            <person name="Pelin A."/>
            <person name="Brachmann A."/>
            <person name="Corradi N."/>
        </authorList>
    </citation>
    <scope>NUCLEOTIDE SEQUENCE [LARGE SCALE GENOMIC DNA]</scope>
    <source>
        <strain evidence="1 2">A4</strain>
    </source>
</reference>
<dbReference type="Proteomes" id="UP000234323">
    <property type="component" value="Unassembled WGS sequence"/>
</dbReference>
<organism evidence="1 2">
    <name type="scientific">Rhizophagus irregularis</name>
    <dbReference type="NCBI Taxonomy" id="588596"/>
    <lineage>
        <taxon>Eukaryota</taxon>
        <taxon>Fungi</taxon>
        <taxon>Fungi incertae sedis</taxon>
        <taxon>Mucoromycota</taxon>
        <taxon>Glomeromycotina</taxon>
        <taxon>Glomeromycetes</taxon>
        <taxon>Glomerales</taxon>
        <taxon>Glomeraceae</taxon>
        <taxon>Rhizophagus</taxon>
    </lineage>
</organism>
<evidence type="ECO:0000313" key="2">
    <source>
        <dbReference type="Proteomes" id="UP000234323"/>
    </source>
</evidence>
<proteinExistence type="predicted"/>
<dbReference type="VEuPathDB" id="FungiDB:FUN_017014"/>
<comment type="caution">
    <text evidence="1">The sequence shown here is derived from an EMBL/GenBank/DDBJ whole genome shotgun (WGS) entry which is preliminary data.</text>
</comment>
<dbReference type="AlphaFoldDB" id="A0A2I1GIV6"/>
<keyword evidence="2" id="KW-1185">Reference proteome</keyword>
<protein>
    <submittedName>
        <fullName evidence="1">Uncharacterized protein</fullName>
    </submittedName>
</protein>
<dbReference type="EMBL" id="LLXI01000462">
    <property type="protein sequence ID" value="PKY46555.1"/>
    <property type="molecule type" value="Genomic_DNA"/>
</dbReference>
<evidence type="ECO:0000313" key="1">
    <source>
        <dbReference type="EMBL" id="PKY46555.1"/>
    </source>
</evidence>
<gene>
    <name evidence="1" type="ORF">RhiirA4_402617</name>
</gene>
<sequence length="74" mass="8700">MADRIIDFFNDNKVVDVVDIEDFQNFEVTYDREEANRKILLRGLLDKMSGKASLFDLLQLTVLFNFFTGFFNLL</sequence>
<name>A0A2I1GIV6_9GLOM</name>
<accession>A0A2I1GIV6</accession>